<proteinExistence type="predicted"/>
<organism evidence="1 2">
    <name type="scientific">Methylopila henanensis</name>
    <dbReference type="NCBI Taxonomy" id="873516"/>
    <lineage>
        <taxon>Bacteria</taxon>
        <taxon>Pseudomonadati</taxon>
        <taxon>Pseudomonadota</taxon>
        <taxon>Alphaproteobacteria</taxon>
        <taxon>Hyphomicrobiales</taxon>
        <taxon>Methylopilaceae</taxon>
        <taxon>Methylopila</taxon>
    </lineage>
</organism>
<dbReference type="EMBL" id="JBHUER010000010">
    <property type="protein sequence ID" value="MFD1704237.1"/>
    <property type="molecule type" value="Genomic_DNA"/>
</dbReference>
<accession>A0ABW4K7Z2</accession>
<reference evidence="2" key="1">
    <citation type="journal article" date="2019" name="Int. J. Syst. Evol. Microbiol.">
        <title>The Global Catalogue of Microorganisms (GCM) 10K type strain sequencing project: providing services to taxonomists for standard genome sequencing and annotation.</title>
        <authorList>
            <consortium name="The Broad Institute Genomics Platform"/>
            <consortium name="The Broad Institute Genome Sequencing Center for Infectious Disease"/>
            <person name="Wu L."/>
            <person name="Ma J."/>
        </authorList>
    </citation>
    <scope>NUCLEOTIDE SEQUENCE [LARGE SCALE GENOMIC DNA]</scope>
    <source>
        <strain evidence="2">KCTC 23707</strain>
    </source>
</reference>
<gene>
    <name evidence="1" type="ORF">ACFSCV_14620</name>
</gene>
<name>A0ABW4K7Z2_9HYPH</name>
<sequence>MREYRLGSSDPRVRFSPGHRGLTFIVCRSCAPYGDVVLSVMVTGGSGTVSKDVDDRWRPLAAAFGGQEGLGDQFEPTGRLKMFRSFQLDSVLAEYRLKSSAEFQPDTTIAYFTVSDGCVAAIGFVEQAPRHYETIDRRYKPHDFDGAARLVKTLTLDAVRLESTSFDTRNLVLPPRVRVVGVLPPPPDLALAMRPPRPKRFAPVGELSYPSIPINDFRASLGLPPR</sequence>
<evidence type="ECO:0000313" key="1">
    <source>
        <dbReference type="EMBL" id="MFD1704237.1"/>
    </source>
</evidence>
<dbReference type="RefSeq" id="WP_378800306.1">
    <property type="nucleotide sequence ID" value="NZ_JBHUER010000010.1"/>
</dbReference>
<dbReference type="Proteomes" id="UP001597308">
    <property type="component" value="Unassembled WGS sequence"/>
</dbReference>
<protein>
    <submittedName>
        <fullName evidence="1">Uncharacterized protein</fullName>
    </submittedName>
</protein>
<evidence type="ECO:0000313" key="2">
    <source>
        <dbReference type="Proteomes" id="UP001597308"/>
    </source>
</evidence>
<keyword evidence="2" id="KW-1185">Reference proteome</keyword>
<comment type="caution">
    <text evidence="1">The sequence shown here is derived from an EMBL/GenBank/DDBJ whole genome shotgun (WGS) entry which is preliminary data.</text>
</comment>